<dbReference type="PROSITE" id="PS00198">
    <property type="entry name" value="4FE4S_FER_1"/>
    <property type="match status" value="3"/>
</dbReference>
<keyword evidence="11" id="KW-1185">Reference proteome</keyword>
<dbReference type="Pfam" id="PF12838">
    <property type="entry name" value="Fer4_7"/>
    <property type="match status" value="1"/>
</dbReference>
<feature type="domain" description="4Fe-4S ferredoxin-type" evidence="9">
    <location>
        <begin position="230"/>
        <end position="260"/>
    </location>
</feature>
<reference evidence="10 11" key="1">
    <citation type="journal article" date="2013" name="Genome Announc.">
        <title>Draft genome sequences for three mercury-methylating, sulfate-reducing bacteria.</title>
        <authorList>
            <person name="Brown S.D."/>
            <person name="Hurt R.A.Jr."/>
            <person name="Gilmour C.C."/>
            <person name="Elias D.A."/>
        </authorList>
    </citation>
    <scope>NUCLEOTIDE SEQUENCE [LARGE SCALE GENOMIC DNA]</scope>
    <source>
        <strain evidence="10 11">DSM 2059</strain>
    </source>
</reference>
<evidence type="ECO:0000256" key="5">
    <source>
        <dbReference type="ARBA" id="ARBA00023004"/>
    </source>
</evidence>
<evidence type="ECO:0000259" key="9">
    <source>
        <dbReference type="PROSITE" id="PS51379"/>
    </source>
</evidence>
<feature type="domain" description="4Fe-4S ferredoxin-type" evidence="9">
    <location>
        <begin position="382"/>
        <end position="415"/>
    </location>
</feature>
<evidence type="ECO:0000256" key="2">
    <source>
        <dbReference type="ARBA" id="ARBA00022485"/>
    </source>
</evidence>
<keyword evidence="6" id="KW-0411">Iron-sulfur</keyword>
<feature type="region of interest" description="Disordered" evidence="7">
    <location>
        <begin position="523"/>
        <end position="545"/>
    </location>
</feature>
<dbReference type="Pfam" id="PF00037">
    <property type="entry name" value="Fer4"/>
    <property type="match status" value="2"/>
</dbReference>
<evidence type="ECO:0000256" key="4">
    <source>
        <dbReference type="ARBA" id="ARBA00022982"/>
    </source>
</evidence>
<organism evidence="10 11">
    <name type="scientific">Desulfococcus multivorans DSM 2059</name>
    <dbReference type="NCBI Taxonomy" id="1121405"/>
    <lineage>
        <taxon>Bacteria</taxon>
        <taxon>Pseudomonadati</taxon>
        <taxon>Thermodesulfobacteriota</taxon>
        <taxon>Desulfobacteria</taxon>
        <taxon>Desulfobacterales</taxon>
        <taxon>Desulfococcaceae</taxon>
        <taxon>Desulfococcus</taxon>
    </lineage>
</organism>
<keyword evidence="8" id="KW-1133">Transmembrane helix</keyword>
<dbReference type="EMBL" id="ATHJ01000074">
    <property type="protein sequence ID" value="EPR41525.1"/>
    <property type="molecule type" value="Genomic_DNA"/>
</dbReference>
<dbReference type="OrthoDB" id="9808559at2"/>
<dbReference type="eggNOG" id="COG3383">
    <property type="taxonomic scope" value="Bacteria"/>
</dbReference>
<keyword evidence="1" id="KW-0813">Transport</keyword>
<protein>
    <submittedName>
        <fullName evidence="10">4Fe-4S ferredoxin iron-sulfur binding domain-containing protein</fullName>
    </submittedName>
</protein>
<feature type="transmembrane region" description="Helical" evidence="8">
    <location>
        <begin position="55"/>
        <end position="77"/>
    </location>
</feature>
<dbReference type="eggNOG" id="COG0348">
    <property type="taxonomic scope" value="Bacteria"/>
</dbReference>
<evidence type="ECO:0000256" key="1">
    <source>
        <dbReference type="ARBA" id="ARBA00022448"/>
    </source>
</evidence>
<dbReference type="PATRIC" id="fig|1121405.3.peg.1473"/>
<keyword evidence="5" id="KW-0408">Iron</keyword>
<dbReference type="RefSeq" id="WP_020876389.1">
    <property type="nucleotide sequence ID" value="NZ_ATHJ01000074.1"/>
</dbReference>
<feature type="domain" description="4Fe-4S ferredoxin-type" evidence="9">
    <location>
        <begin position="464"/>
        <end position="494"/>
    </location>
</feature>
<evidence type="ECO:0000256" key="8">
    <source>
        <dbReference type="SAM" id="Phobius"/>
    </source>
</evidence>
<keyword evidence="4" id="KW-0249">Electron transport</keyword>
<keyword evidence="8" id="KW-0812">Transmembrane</keyword>
<dbReference type="PROSITE" id="PS51379">
    <property type="entry name" value="4FE4S_FER_2"/>
    <property type="match status" value="5"/>
</dbReference>
<feature type="domain" description="4Fe-4S ferredoxin-type" evidence="9">
    <location>
        <begin position="267"/>
        <end position="287"/>
    </location>
</feature>
<evidence type="ECO:0000313" key="11">
    <source>
        <dbReference type="Proteomes" id="UP000014977"/>
    </source>
</evidence>
<feature type="domain" description="4Fe-4S ferredoxin-type" evidence="9">
    <location>
        <begin position="344"/>
        <end position="374"/>
    </location>
</feature>
<keyword evidence="8" id="KW-0472">Membrane</keyword>
<dbReference type="SUPFAM" id="SSF54862">
    <property type="entry name" value="4Fe-4S ferredoxins"/>
    <property type="match status" value="2"/>
</dbReference>
<dbReference type="Gene3D" id="3.30.70.20">
    <property type="match status" value="3"/>
</dbReference>
<dbReference type="GO" id="GO:0005886">
    <property type="term" value="C:plasma membrane"/>
    <property type="evidence" value="ECO:0007669"/>
    <property type="project" value="TreeGrafter"/>
</dbReference>
<dbReference type="InterPro" id="IPR051684">
    <property type="entry name" value="Electron_Trans/Redox"/>
</dbReference>
<gene>
    <name evidence="10" type="ORF">dsmv_1958</name>
</gene>
<evidence type="ECO:0000313" key="10">
    <source>
        <dbReference type="EMBL" id="EPR41525.1"/>
    </source>
</evidence>
<comment type="caution">
    <text evidence="10">The sequence shown here is derived from an EMBL/GenBank/DDBJ whole genome shotgun (WGS) entry which is preliminary data.</text>
</comment>
<evidence type="ECO:0000256" key="3">
    <source>
        <dbReference type="ARBA" id="ARBA00022723"/>
    </source>
</evidence>
<accession>S7TXL0</accession>
<dbReference type="CDD" id="cd16373">
    <property type="entry name" value="DMSOR_beta_like"/>
    <property type="match status" value="1"/>
</dbReference>
<proteinExistence type="predicted"/>
<keyword evidence="2" id="KW-0004">4Fe-4S</keyword>
<evidence type="ECO:0000256" key="6">
    <source>
        <dbReference type="ARBA" id="ARBA00023014"/>
    </source>
</evidence>
<name>S7TXL0_DESML</name>
<dbReference type="AlphaFoldDB" id="S7TXL0"/>
<dbReference type="STRING" id="897.B2D07_09180"/>
<dbReference type="InterPro" id="IPR017900">
    <property type="entry name" value="4Fe4S_Fe_S_CS"/>
</dbReference>
<feature type="transmembrane region" description="Helical" evidence="8">
    <location>
        <begin position="188"/>
        <end position="208"/>
    </location>
</feature>
<dbReference type="GO" id="GO:0046872">
    <property type="term" value="F:metal ion binding"/>
    <property type="evidence" value="ECO:0007669"/>
    <property type="project" value="UniProtKB-KW"/>
</dbReference>
<dbReference type="GO" id="GO:0051539">
    <property type="term" value="F:4 iron, 4 sulfur cluster binding"/>
    <property type="evidence" value="ECO:0007669"/>
    <property type="project" value="UniProtKB-KW"/>
</dbReference>
<evidence type="ECO:0000256" key="7">
    <source>
        <dbReference type="SAM" id="MobiDB-lite"/>
    </source>
</evidence>
<dbReference type="eggNOG" id="COG1148">
    <property type="taxonomic scope" value="Bacteria"/>
</dbReference>
<dbReference type="Pfam" id="PF12801">
    <property type="entry name" value="Fer4_5"/>
    <property type="match status" value="3"/>
</dbReference>
<dbReference type="Proteomes" id="UP000014977">
    <property type="component" value="Unassembled WGS sequence"/>
</dbReference>
<dbReference type="PANTHER" id="PTHR30176">
    <property type="entry name" value="FERREDOXIN-TYPE PROTEIN NAPH"/>
    <property type="match status" value="1"/>
</dbReference>
<dbReference type="InterPro" id="IPR017896">
    <property type="entry name" value="4Fe4S_Fe-S-bd"/>
</dbReference>
<feature type="transmembrane region" description="Helical" evidence="8">
    <location>
        <begin position="303"/>
        <end position="323"/>
    </location>
</feature>
<feature type="transmembrane region" description="Helical" evidence="8">
    <location>
        <begin position="117"/>
        <end position="140"/>
    </location>
</feature>
<keyword evidence="3" id="KW-0479">Metal-binding</keyword>
<feature type="transmembrane region" description="Helical" evidence="8">
    <location>
        <begin position="146"/>
        <end position="167"/>
    </location>
</feature>
<dbReference type="PANTHER" id="PTHR30176:SF3">
    <property type="entry name" value="FERREDOXIN-TYPE PROTEIN NAPH"/>
    <property type="match status" value="1"/>
</dbReference>
<sequence>MRPSLQRILQTLSFLLFAALITLAAFPMVSPLPVDTFLRMDPVVALASCLSARTLIVVLWPAAAFLLTALVLGRVFCGYVCPLGALIDASDGLIRHGRERRPGGETERFVAWGRLKYLLLFSISGAAVAGVSPAVLASPIVLVTRFFGLLIYPAAALICSAALTLVRPAADALGLSGLAYLQIDIPRYAFQWFTLTTVGGILAAGWLAPRFWCRYVCPAGAAFALFSAKPLMRRNVSDACVACGGCRKACPMAAIPSNPFETAFMACITCRACERMCPTGAISFAAGGPASTTPPALPKRREMLLAGLAGVGTAMVVLTGLGYRRNEIVPGRIHPADLIRPPGAVPENDFLARCVRCGVCMKACPTNTLQPMGMGAGLESFFTPRVTPRRGACEPLCNVCGHVCPTGAIRALSPEEKIWAKIGTAQILRQKCLAWEFDRGCLVCDEVCPYDAISLRTVPEASVSVPFVDESRCSGCGFCEHYCPVQARPAVIVEPMEAMRLSVGSFRERGRAAGLDLAIGRHRTPERTPTVKGDASDGLPPGFTD</sequence>